<feature type="compositionally biased region" description="Polar residues" evidence="2">
    <location>
        <begin position="167"/>
        <end position="184"/>
    </location>
</feature>
<protein>
    <submittedName>
        <fullName evidence="3">Uncharacterized protein</fullName>
    </submittedName>
</protein>
<gene>
    <name evidence="3" type="ORF">TTHERM_00471650</name>
</gene>
<proteinExistence type="predicted"/>
<dbReference type="Pfam" id="PF14536">
    <property type="entry name" value="DUF4441"/>
    <property type="match status" value="1"/>
</dbReference>
<dbReference type="Proteomes" id="UP000009168">
    <property type="component" value="Unassembled WGS sequence"/>
</dbReference>
<keyword evidence="4" id="KW-1185">Reference proteome</keyword>
<accession>I7MGQ0</accession>
<name>I7MGQ0_TETTS</name>
<dbReference type="EMBL" id="GG662622">
    <property type="protein sequence ID" value="EAR85386.1"/>
    <property type="molecule type" value="Genomic_DNA"/>
</dbReference>
<reference evidence="4" key="1">
    <citation type="journal article" date="2006" name="PLoS Biol.">
        <title>Macronuclear genome sequence of the ciliate Tetrahymena thermophila, a model eukaryote.</title>
        <authorList>
            <person name="Eisen J.A."/>
            <person name="Coyne R.S."/>
            <person name="Wu M."/>
            <person name="Wu D."/>
            <person name="Thiagarajan M."/>
            <person name="Wortman J.R."/>
            <person name="Badger J.H."/>
            <person name="Ren Q."/>
            <person name="Amedeo P."/>
            <person name="Jones K.M."/>
            <person name="Tallon L.J."/>
            <person name="Delcher A.L."/>
            <person name="Salzberg S.L."/>
            <person name="Silva J.C."/>
            <person name="Haas B.J."/>
            <person name="Majoros W.H."/>
            <person name="Farzad M."/>
            <person name="Carlton J.M."/>
            <person name="Smith R.K. Jr."/>
            <person name="Garg J."/>
            <person name="Pearlman R.E."/>
            <person name="Karrer K.M."/>
            <person name="Sun L."/>
            <person name="Manning G."/>
            <person name="Elde N.C."/>
            <person name="Turkewitz A.P."/>
            <person name="Asai D.J."/>
            <person name="Wilkes D.E."/>
            <person name="Wang Y."/>
            <person name="Cai H."/>
            <person name="Collins K."/>
            <person name="Stewart B.A."/>
            <person name="Lee S.R."/>
            <person name="Wilamowska K."/>
            <person name="Weinberg Z."/>
            <person name="Ruzzo W.L."/>
            <person name="Wloga D."/>
            <person name="Gaertig J."/>
            <person name="Frankel J."/>
            <person name="Tsao C.-C."/>
            <person name="Gorovsky M.A."/>
            <person name="Keeling P.J."/>
            <person name="Waller R.F."/>
            <person name="Patron N.J."/>
            <person name="Cherry J.M."/>
            <person name="Stover N.A."/>
            <person name="Krieger C.J."/>
            <person name="del Toro C."/>
            <person name="Ryder H.F."/>
            <person name="Williamson S.C."/>
            <person name="Barbeau R.A."/>
            <person name="Hamilton E.P."/>
            <person name="Orias E."/>
        </authorList>
    </citation>
    <scope>NUCLEOTIDE SEQUENCE [LARGE SCALE GENOMIC DNA]</scope>
    <source>
        <strain evidence="4">SB210</strain>
    </source>
</reference>
<dbReference type="RefSeq" id="XP_001033049.1">
    <property type="nucleotide sequence ID" value="XM_001033049.3"/>
</dbReference>
<organism evidence="3 4">
    <name type="scientific">Tetrahymena thermophila (strain SB210)</name>
    <dbReference type="NCBI Taxonomy" id="312017"/>
    <lineage>
        <taxon>Eukaryota</taxon>
        <taxon>Sar</taxon>
        <taxon>Alveolata</taxon>
        <taxon>Ciliophora</taxon>
        <taxon>Intramacronucleata</taxon>
        <taxon>Oligohymenophorea</taxon>
        <taxon>Hymenostomatida</taxon>
        <taxon>Tetrahymenina</taxon>
        <taxon>Tetrahymenidae</taxon>
        <taxon>Tetrahymena</taxon>
    </lineage>
</organism>
<dbReference type="InParanoid" id="I7MGQ0"/>
<sequence length="536" mass="62655">MNALSFPSVSRAPEPTFSTNQLINPQINYQQIPLYYNLMVPNMQSSFQQQIIMPQNLNSIPNNSQQQQQGFQQQYFSHILEQNEQKQQQQLKKAQLINNLQQKINLMSQILQISSEEIISLIQDNICMCCRNSLTDKNCLESNQESIAEKEKLFNLSSTQISQQSLKEFHSNQSITHQQQNNKSQLDKQSEINRHQDTLVIQFDKNLNKFRDSITSKSQRTTISNEINNKCFEGLNGFQQESYDEQENDTDCSKEESNSKITLQQNINHMMNSQAEKASSNSTQSFYAQIKVEAKEVSPLQTQASTPQVQDIINPEKKQAQYALLKKGIQKQSKDVITNKKKLYFLNTSEQKVDDLDMQKQQQQSNNLISSTLCTSLQIQKPQSQTSQISLNSNQTIFKINEMNQKYLAQVAFDDDDEQNKQKKEYQNDSNYTKNLLKGFRRVIIKNYGSNLEFISDFKKYFDSFSLNNEFILKLFSDSPYSVYFSEFLQTDPSWWMKEARIKDTDNQLEFFEICKRRQFSLIRTKRKKFIRPKLI</sequence>
<evidence type="ECO:0000313" key="4">
    <source>
        <dbReference type="Proteomes" id="UP000009168"/>
    </source>
</evidence>
<dbReference type="GeneID" id="7832246"/>
<dbReference type="KEGG" id="tet:TTHERM_00471650"/>
<evidence type="ECO:0000313" key="3">
    <source>
        <dbReference type="EMBL" id="EAR85386.1"/>
    </source>
</evidence>
<keyword evidence="1" id="KW-0175">Coiled coil</keyword>
<feature type="coiled-coil region" evidence="1">
    <location>
        <begin position="79"/>
        <end position="117"/>
    </location>
</feature>
<dbReference type="InterPro" id="IPR028008">
    <property type="entry name" value="DUF4441"/>
</dbReference>
<dbReference type="AlphaFoldDB" id="I7MGQ0"/>
<evidence type="ECO:0000256" key="2">
    <source>
        <dbReference type="SAM" id="MobiDB-lite"/>
    </source>
</evidence>
<evidence type="ECO:0000256" key="1">
    <source>
        <dbReference type="SAM" id="Coils"/>
    </source>
</evidence>
<dbReference type="HOGENOM" id="CLU_508568_0_0_1"/>
<feature type="region of interest" description="Disordered" evidence="2">
    <location>
        <begin position="167"/>
        <end position="188"/>
    </location>
</feature>